<dbReference type="InterPro" id="IPR000667">
    <property type="entry name" value="Peptidase_S13"/>
</dbReference>
<feature type="signal peptide" evidence="3">
    <location>
        <begin position="1"/>
        <end position="20"/>
    </location>
</feature>
<dbReference type="InterPro" id="IPR012338">
    <property type="entry name" value="Beta-lactam/transpept-like"/>
</dbReference>
<dbReference type="Gene3D" id="3.50.80.20">
    <property type="entry name" value="D-Ala-D-Ala carboxypeptidase C, peptidase S13"/>
    <property type="match status" value="1"/>
</dbReference>
<dbReference type="GO" id="GO:0000270">
    <property type="term" value="P:peptidoglycan metabolic process"/>
    <property type="evidence" value="ECO:0007669"/>
    <property type="project" value="TreeGrafter"/>
</dbReference>
<dbReference type="AlphaFoldDB" id="A0AA48GLZ2"/>
<dbReference type="SUPFAM" id="SSF56601">
    <property type="entry name" value="beta-lactamase/transpeptidase-like"/>
    <property type="match status" value="1"/>
</dbReference>
<gene>
    <name evidence="4" type="primary">dacB</name>
    <name evidence="4" type="ORF">METEAL_30310</name>
</gene>
<feature type="chain" id="PRO_5041421592" evidence="3">
    <location>
        <begin position="21"/>
        <end position="463"/>
    </location>
</feature>
<proteinExistence type="inferred from homology"/>
<evidence type="ECO:0000313" key="5">
    <source>
        <dbReference type="Proteomes" id="UP001238179"/>
    </source>
</evidence>
<comment type="similarity">
    <text evidence="1">Belongs to the peptidase S13 family.</text>
</comment>
<keyword evidence="2" id="KW-0378">Hydrolase</keyword>
<dbReference type="GO" id="GO:0006508">
    <property type="term" value="P:proteolysis"/>
    <property type="evidence" value="ECO:0007669"/>
    <property type="project" value="InterPro"/>
</dbReference>
<keyword evidence="3" id="KW-0732">Signal</keyword>
<evidence type="ECO:0000313" key="4">
    <source>
        <dbReference type="EMBL" id="BDU73857.1"/>
    </source>
</evidence>
<sequence>MAAPGKALLLALILAPGAFAQPLAARLQALLQGPRFEASRVGVSVVSLDTGLPVFEQDAGKFFVPASNAKLFTCAMALCRLGPERRIRTSVLAGARPGPGGVLKGDLVLYGRGDPMLLARDHGYPGTPDPFEALAAQVALAGVREVRGDVVGDDSFFRTRPFGSGWESGDRDYAFGADVSALTVHDNMVDLRVYPGRDGGPCFLFPMPGLGLLPLRNLTTTGPGPAPRALWEGEELVVSGALARDAAPATLAVPVRRPALFAAGLLRRALERHGVRVMGGTAARTSTAPVELAFVESPAVRDLVRTTLKDSVNLYAQLLLLQAGGSEEAGLAALAAFLKEAGIAPGDVLLEEGAGLSRKDLVKPRALTALLKHMATRPEGAAFADALPLAAVDGTLRNRMGDSPAAANTRAKTGTLRNTHALAGYVTTAGGERLAFAILLNNHVSPAPTADIDALANLLAGQP</sequence>
<dbReference type="Pfam" id="PF02113">
    <property type="entry name" value="Peptidase_S13"/>
    <property type="match status" value="1"/>
</dbReference>
<dbReference type="Proteomes" id="UP001238179">
    <property type="component" value="Chromosome"/>
</dbReference>
<evidence type="ECO:0000256" key="1">
    <source>
        <dbReference type="ARBA" id="ARBA00006096"/>
    </source>
</evidence>
<dbReference type="PANTHER" id="PTHR30023">
    <property type="entry name" value="D-ALANYL-D-ALANINE CARBOXYPEPTIDASE"/>
    <property type="match status" value="1"/>
</dbReference>
<organism evidence="4 5">
    <name type="scientific">Mesoterricola silvestris</name>
    <dbReference type="NCBI Taxonomy" id="2927979"/>
    <lineage>
        <taxon>Bacteria</taxon>
        <taxon>Pseudomonadati</taxon>
        <taxon>Acidobacteriota</taxon>
        <taxon>Holophagae</taxon>
        <taxon>Holophagales</taxon>
        <taxon>Holophagaceae</taxon>
        <taxon>Mesoterricola</taxon>
    </lineage>
</organism>
<protein>
    <submittedName>
        <fullName evidence="4">Peptidase M15</fullName>
    </submittedName>
</protein>
<reference evidence="5" key="1">
    <citation type="journal article" date="2023" name="Int. J. Syst. Evol. Microbiol.">
        <title>Mesoterricola silvestris gen. nov., sp. nov., Mesoterricola sediminis sp. nov., Geothrix oryzae sp. nov., Geothrix edaphica sp. nov., Geothrix rubra sp. nov., and Geothrix limicola sp. nov., six novel members of Acidobacteriota isolated from soils.</title>
        <authorList>
            <person name="Itoh H."/>
            <person name="Sugisawa Y."/>
            <person name="Mise K."/>
            <person name="Xu Z."/>
            <person name="Kuniyasu M."/>
            <person name="Ushijima N."/>
            <person name="Kawano K."/>
            <person name="Kobayashi E."/>
            <person name="Shiratori Y."/>
            <person name="Masuda Y."/>
            <person name="Senoo K."/>
        </authorList>
    </citation>
    <scope>NUCLEOTIDE SEQUENCE [LARGE SCALE GENOMIC DNA]</scope>
    <source>
        <strain evidence="5">W79</strain>
    </source>
</reference>
<dbReference type="PRINTS" id="PR00922">
    <property type="entry name" value="DADACBPTASE3"/>
</dbReference>
<name>A0AA48GLZ2_9BACT</name>
<keyword evidence="5" id="KW-1185">Reference proteome</keyword>
<accession>A0AA48GLZ2</accession>
<dbReference type="KEGG" id="msil:METEAL_30310"/>
<evidence type="ECO:0000256" key="2">
    <source>
        <dbReference type="ARBA" id="ARBA00022801"/>
    </source>
</evidence>
<dbReference type="NCBIfam" id="TIGR00666">
    <property type="entry name" value="PBP4"/>
    <property type="match status" value="1"/>
</dbReference>
<dbReference type="RefSeq" id="WP_316412525.1">
    <property type="nucleotide sequence ID" value="NZ_AP027080.1"/>
</dbReference>
<dbReference type="EMBL" id="AP027080">
    <property type="protein sequence ID" value="BDU73857.1"/>
    <property type="molecule type" value="Genomic_DNA"/>
</dbReference>
<evidence type="ECO:0000256" key="3">
    <source>
        <dbReference type="SAM" id="SignalP"/>
    </source>
</evidence>
<dbReference type="GO" id="GO:0004185">
    <property type="term" value="F:serine-type carboxypeptidase activity"/>
    <property type="evidence" value="ECO:0007669"/>
    <property type="project" value="InterPro"/>
</dbReference>
<dbReference type="Gene3D" id="3.40.710.10">
    <property type="entry name" value="DD-peptidase/beta-lactamase superfamily"/>
    <property type="match status" value="2"/>
</dbReference>
<dbReference type="PANTHER" id="PTHR30023:SF0">
    <property type="entry name" value="PENICILLIN-SENSITIVE CARBOXYPEPTIDASE A"/>
    <property type="match status" value="1"/>
</dbReference>